<dbReference type="STRING" id="1120996.SAMN02746066_00715"/>
<dbReference type="InterPro" id="IPR025874">
    <property type="entry name" value="DZR"/>
</dbReference>
<dbReference type="OrthoDB" id="9788304at2"/>
<evidence type="ECO:0000313" key="3">
    <source>
        <dbReference type="Proteomes" id="UP000184038"/>
    </source>
</evidence>
<evidence type="ECO:0000259" key="1">
    <source>
        <dbReference type="Pfam" id="PF12773"/>
    </source>
</evidence>
<proteinExistence type="predicted"/>
<name>A0A1M7FY94_9FIRM</name>
<reference evidence="2 3" key="1">
    <citation type="submission" date="2016-11" db="EMBL/GenBank/DDBJ databases">
        <authorList>
            <person name="Jaros S."/>
            <person name="Januszkiewicz K."/>
            <person name="Wedrychowicz H."/>
        </authorList>
    </citation>
    <scope>NUCLEOTIDE SEQUENCE [LARGE SCALE GENOMIC DNA]</scope>
    <source>
        <strain evidence="2 3">DSM 15930</strain>
    </source>
</reference>
<dbReference type="Proteomes" id="UP000184038">
    <property type="component" value="Unassembled WGS sequence"/>
</dbReference>
<protein>
    <recommendedName>
        <fullName evidence="1">DZANK-type domain-containing protein</fullName>
    </recommendedName>
</protein>
<keyword evidence="3" id="KW-1185">Reference proteome</keyword>
<gene>
    <name evidence="2" type="ORF">SAMN02746066_00715</name>
</gene>
<dbReference type="Pfam" id="PF12773">
    <property type="entry name" value="DZR"/>
    <property type="match status" value="1"/>
</dbReference>
<evidence type="ECO:0000313" key="2">
    <source>
        <dbReference type="EMBL" id="SHM09021.1"/>
    </source>
</evidence>
<organism evidence="2 3">
    <name type="scientific">Anaerosporobacter mobilis DSM 15930</name>
    <dbReference type="NCBI Taxonomy" id="1120996"/>
    <lineage>
        <taxon>Bacteria</taxon>
        <taxon>Bacillati</taxon>
        <taxon>Bacillota</taxon>
        <taxon>Clostridia</taxon>
        <taxon>Lachnospirales</taxon>
        <taxon>Lachnospiraceae</taxon>
        <taxon>Anaerosporobacter</taxon>
    </lineage>
</organism>
<accession>A0A1M7FY94</accession>
<dbReference type="EMBL" id="FRCP01000006">
    <property type="protein sequence ID" value="SHM09021.1"/>
    <property type="molecule type" value="Genomic_DNA"/>
</dbReference>
<dbReference type="AlphaFoldDB" id="A0A1M7FY94"/>
<feature type="domain" description="DZANK-type" evidence="1">
    <location>
        <begin position="95"/>
        <end position="162"/>
    </location>
</feature>
<sequence length="166" mass="18381">MAFFSKVGESLSSASKSVAEKAKQLAEISSLNGRISTQEEIIEHAYLEIGKRYYEIHKENPDENFEEFCTLIKEALVQINVLKEEIKKVKGIQVCNACGEEVSQVDAFCQKCGNKMSMPVADVEITQEVILEAITEERVDGKVCQTCGKAQEIGVSFCCDCGTKIE</sequence>
<dbReference type="RefSeq" id="WP_073282935.1">
    <property type="nucleotide sequence ID" value="NZ_FRCP01000006.1"/>
</dbReference>